<dbReference type="EMBL" id="AP011751">
    <property type="protein sequence ID" value="BAJ46997.1"/>
    <property type="molecule type" value="Genomic_DNA"/>
</dbReference>
<protein>
    <submittedName>
        <fullName evidence="1">Uncharacterized protein</fullName>
    </submittedName>
</protein>
<reference evidence="1" key="3">
    <citation type="journal article" date="2012" name="PLoS ONE">
        <title>A Deeply Branching Thermophilic Bacterium with an Ancient Acetyl-CoA Pathway Dominates a Subsurface Ecosystem.</title>
        <authorList>
            <person name="Takami H."/>
            <person name="Noguchi H."/>
            <person name="Takaki Y."/>
            <person name="Uchiyama I."/>
            <person name="Toyoda A."/>
            <person name="Nishi S."/>
            <person name="Chee G.-J."/>
            <person name="Arai W."/>
            <person name="Nunoura T."/>
            <person name="Itoh T."/>
            <person name="Hattori M."/>
            <person name="Takai K."/>
        </authorList>
    </citation>
    <scope>NUCLEOTIDE SEQUENCE</scope>
</reference>
<dbReference type="EMBL" id="AP011633">
    <property type="protein sequence ID" value="BAJ46627.1"/>
    <property type="molecule type" value="Genomic_DNA"/>
</dbReference>
<gene>
    <name evidence="1" type="ORF">HGMM_F01H02C34</name>
    <name evidence="2" type="ORF">HGMM_F40C01C38</name>
</gene>
<sequence length="667" mass="76714">MEDLRKLAQDLYDSSAKIGRREFLALTSAQVAGVAAGAALAGGVGGYLMGRKLAEATVTLTSTETVVSERTLFKTETVTSTSTKTSTYTATVTQRIYDAKLDEASFQKSYSTESMNLSARLKFNPRSEVTTASLKIIYPYSLEIPLRGSGSEKNVFIGGYRIENPKPVDHYAVWDAVTKEGLKASEVLSDEQRTLVISMPLRRDEYEKSKDLADYLFGYTLSLDTLNSENTFKIAFDALVSTGNIRVGEEVRKAIVKYALNITKNNLQPFETSSLAPFISSLQTLVTQHPEILNRETSILANLSEPAEYLTKEYLTKYYFYPYLIYNIPELQKYPFFANSAALQAARIINNYLSLYLNYSSDRVRAFWVLDEVIIPRVRARINWFEKGETVLPITGKEIVDLMGREDVALIKLADSIVSHADFQFYLFRDINVNDTLYLWPIRPSITGIKNEFIQNAIYNTKIMINENSSINHDYVWEDINNPERKKIYIEGNTYIPEPDHPRYELYKYWSEIYVPDILKYGSNYDKIAMLWFRFGVLNKPKRPNGEYIHEENRKLISQLAAESLGESVYNVFMNSRWHPDWAHGDIMISLSNNMWQIILSNKERYKTPIQVKEVNGIPNVYGIKELYDYSVMRAGEIWEREGKGKKEDFKPWMEWYTSIANRIKIF</sequence>
<organism evidence="1 3">
    <name type="scientific">Caldiarchaeum subterraneum</name>
    <dbReference type="NCBI Taxonomy" id="311458"/>
    <lineage>
        <taxon>Archaea</taxon>
        <taxon>Nitrososphaerota</taxon>
        <taxon>Candidatus Caldarchaeales</taxon>
        <taxon>Candidatus Caldarchaeaceae</taxon>
        <taxon>Candidatus Caldarchaeum</taxon>
    </lineage>
</organism>
<proteinExistence type="predicted"/>
<evidence type="ECO:0000313" key="1">
    <source>
        <dbReference type="EMBL" id="BAJ46627.1"/>
    </source>
</evidence>
<evidence type="ECO:0000313" key="3">
    <source>
        <dbReference type="Proteomes" id="UP000008120"/>
    </source>
</evidence>
<accession>E6N2S1</accession>
<reference evidence="1 3" key="1">
    <citation type="journal article" date="2005" name="Environ. Microbiol.">
        <title>Genetic and functional properties of uncultivated thermophilic crenarchaeotes from a subsurface gold mine as revealed by analysis of genome fragments.</title>
        <authorList>
            <person name="Nunoura T."/>
            <person name="Hirayama H."/>
            <person name="Takami H."/>
            <person name="Oida H."/>
            <person name="Nishi S."/>
            <person name="Shimamura S."/>
            <person name="Suzuki Y."/>
            <person name="Inagaki F."/>
            <person name="Takai K."/>
            <person name="Nealson K.H."/>
            <person name="Horikoshi K."/>
        </authorList>
    </citation>
    <scope>NUCLEOTIDE SEQUENCE [LARGE SCALE GENOMIC DNA]</scope>
</reference>
<dbReference type="Proteomes" id="UP000008120">
    <property type="component" value="Chromosome"/>
</dbReference>
<dbReference type="AlphaFoldDB" id="E6N2S1"/>
<name>E6N2S1_CALS0</name>
<dbReference type="PROSITE" id="PS51318">
    <property type="entry name" value="TAT"/>
    <property type="match status" value="1"/>
</dbReference>
<dbReference type="InterPro" id="IPR006311">
    <property type="entry name" value="TAT_signal"/>
</dbReference>
<reference evidence="1 3" key="2">
    <citation type="journal article" date="2011" name="Nucleic Acids Res.">
        <title>Insights into the evolution of Archaea and eukaryotic protein modifier systems revealed by the genome of a novel archaeal group.</title>
        <authorList>
            <person name="Nunoura T."/>
            <person name="Takaki Y."/>
            <person name="Kakuta J."/>
            <person name="Nishi S."/>
            <person name="Sugahara J."/>
            <person name="Kazama H."/>
            <person name="Chee G."/>
            <person name="Hattori M."/>
            <person name="Kanai A."/>
            <person name="Atomi H."/>
            <person name="Takai K."/>
            <person name="Takami H."/>
        </authorList>
    </citation>
    <scope>NUCLEOTIDE SEQUENCE [LARGE SCALE GENOMIC DNA]</scope>
</reference>
<evidence type="ECO:0000313" key="2">
    <source>
        <dbReference type="EMBL" id="BAJ46997.1"/>
    </source>
</evidence>